<reference evidence="2 3" key="1">
    <citation type="journal article" date="2016" name="Nat. Commun.">
        <title>Thousands of microbial genomes shed light on interconnected biogeochemical processes in an aquifer system.</title>
        <authorList>
            <person name="Anantharaman K."/>
            <person name="Brown C.T."/>
            <person name="Hug L.A."/>
            <person name="Sharon I."/>
            <person name="Castelle C.J."/>
            <person name="Probst A.J."/>
            <person name="Thomas B.C."/>
            <person name="Singh A."/>
            <person name="Wilkins M.J."/>
            <person name="Karaoz U."/>
            <person name="Brodie E.L."/>
            <person name="Williams K.H."/>
            <person name="Hubbard S.S."/>
            <person name="Banfield J.F."/>
        </authorList>
    </citation>
    <scope>NUCLEOTIDE SEQUENCE [LARGE SCALE GENOMIC DNA]</scope>
</reference>
<comment type="caution">
    <text evidence="2">The sequence shown here is derived from an EMBL/GenBank/DDBJ whole genome shotgun (WGS) entry which is preliminary data.</text>
</comment>
<dbReference type="InterPro" id="IPR003768">
    <property type="entry name" value="ScpA"/>
</dbReference>
<dbReference type="EMBL" id="MFUO01000006">
    <property type="protein sequence ID" value="OGI84211.1"/>
    <property type="molecule type" value="Genomic_DNA"/>
</dbReference>
<sequence>MDETVYQVKTEKFQGPLDVLLSLIEKKKMHISDVSLASVTDDYISYLSGNISDDLPNVTLFLSIAATLVYMKSKMLLDDGSLQDTEMNDAGHNLEERLRLLSSLRNGTNAYLNSIPSPYIKLLRKKNLLSVSFQPYESVNKKNLFEIASLLIQSLPEEKEKLQKVSVLRVVSLEEMIYKINKTLKTVQGKISFSKLANAASFDSMNFKEKKVSVIISFLAVLELMHGGLLNIEQSSTYGDILCESMNEIPVVTKDIS</sequence>
<dbReference type="PANTHER" id="PTHR33969:SF2">
    <property type="entry name" value="SEGREGATION AND CONDENSATION PROTEIN A"/>
    <property type="match status" value="1"/>
</dbReference>
<accession>A0A1F6WQR2</accession>
<protein>
    <recommendedName>
        <fullName evidence="1">Segregation and condensation protein A</fullName>
    </recommendedName>
</protein>
<proteinExistence type="predicted"/>
<name>A0A1F6WQR2_9BACT</name>
<dbReference type="Proteomes" id="UP000178184">
    <property type="component" value="Unassembled WGS sequence"/>
</dbReference>
<dbReference type="Gene3D" id="6.10.250.2410">
    <property type="match status" value="1"/>
</dbReference>
<evidence type="ECO:0000313" key="2">
    <source>
        <dbReference type="EMBL" id="OGI84211.1"/>
    </source>
</evidence>
<dbReference type="Pfam" id="PF02616">
    <property type="entry name" value="SMC_ScpA"/>
    <property type="match status" value="2"/>
</dbReference>
<dbReference type="STRING" id="1801764.A2903_00680"/>
<organism evidence="2 3">
    <name type="scientific">Candidatus Nomurabacteria bacterium RIFCSPLOWO2_01_FULL_33_17</name>
    <dbReference type="NCBI Taxonomy" id="1801764"/>
    <lineage>
        <taxon>Bacteria</taxon>
        <taxon>Candidatus Nomuraibacteriota</taxon>
    </lineage>
</organism>
<evidence type="ECO:0000313" key="3">
    <source>
        <dbReference type="Proteomes" id="UP000178184"/>
    </source>
</evidence>
<gene>
    <name evidence="2" type="ORF">A2903_00680</name>
</gene>
<evidence type="ECO:0000256" key="1">
    <source>
        <dbReference type="ARBA" id="ARBA00044777"/>
    </source>
</evidence>
<dbReference type="AlphaFoldDB" id="A0A1F6WQR2"/>
<dbReference type="PANTHER" id="PTHR33969">
    <property type="entry name" value="SEGREGATION AND CONDENSATION PROTEIN A"/>
    <property type="match status" value="1"/>
</dbReference>